<evidence type="ECO:0000313" key="3">
    <source>
        <dbReference type="Proteomes" id="UP000222542"/>
    </source>
</evidence>
<feature type="region of interest" description="Disordered" evidence="1">
    <location>
        <begin position="162"/>
        <end position="181"/>
    </location>
</feature>
<evidence type="ECO:0000313" key="2">
    <source>
        <dbReference type="EMBL" id="PHT85953.1"/>
    </source>
</evidence>
<organism evidence="2 3">
    <name type="scientific">Capsicum annuum</name>
    <name type="common">Capsicum pepper</name>
    <dbReference type="NCBI Taxonomy" id="4072"/>
    <lineage>
        <taxon>Eukaryota</taxon>
        <taxon>Viridiplantae</taxon>
        <taxon>Streptophyta</taxon>
        <taxon>Embryophyta</taxon>
        <taxon>Tracheophyta</taxon>
        <taxon>Spermatophyta</taxon>
        <taxon>Magnoliopsida</taxon>
        <taxon>eudicotyledons</taxon>
        <taxon>Gunneridae</taxon>
        <taxon>Pentapetalae</taxon>
        <taxon>asterids</taxon>
        <taxon>lamiids</taxon>
        <taxon>Solanales</taxon>
        <taxon>Solanaceae</taxon>
        <taxon>Solanoideae</taxon>
        <taxon>Capsiceae</taxon>
        <taxon>Capsicum</taxon>
    </lineage>
</organism>
<dbReference type="Gramene" id="PHT85953">
    <property type="protein sequence ID" value="PHT85953"/>
    <property type="gene ID" value="T459_08059"/>
</dbReference>
<evidence type="ECO:0008006" key="4">
    <source>
        <dbReference type="Google" id="ProtNLM"/>
    </source>
</evidence>
<sequence>MRLHEQTPRVKSSMKENKILEVFIQVKDDIYYQHLLSALGKPFIEVLKIGEMIEDGIKTGRIVNFATLKATTQATQKDSGNVGRKKNEEDVAAIVVGQQERSIRPRRRYPQAQTQVYAQALQNHSQNPLYFIPLSPYPDHSIEDCRSLKREIEKMIQDKSVMQQNIDSGENSSHANMQTSG</sequence>
<protein>
    <recommendedName>
        <fullName evidence="4">Gag-pol polyprotein</fullName>
    </recommendedName>
</protein>
<comment type="caution">
    <text evidence="2">The sequence shown here is derived from an EMBL/GenBank/DDBJ whole genome shotgun (WGS) entry which is preliminary data.</text>
</comment>
<gene>
    <name evidence="2" type="ORF">T459_08059</name>
</gene>
<accession>A0A2G2ZVE6</accession>
<evidence type="ECO:0000256" key="1">
    <source>
        <dbReference type="SAM" id="MobiDB-lite"/>
    </source>
</evidence>
<dbReference type="EMBL" id="AYRZ02000003">
    <property type="protein sequence ID" value="PHT85953.1"/>
    <property type="molecule type" value="Genomic_DNA"/>
</dbReference>
<dbReference type="PANTHER" id="PTHR32108">
    <property type="entry name" value="DNA-DIRECTED RNA POLYMERASE SUBUNIT ALPHA"/>
    <property type="match status" value="1"/>
</dbReference>
<reference evidence="2 3" key="1">
    <citation type="journal article" date="2014" name="Nat. Genet.">
        <title>Genome sequence of the hot pepper provides insights into the evolution of pungency in Capsicum species.</title>
        <authorList>
            <person name="Kim S."/>
            <person name="Park M."/>
            <person name="Yeom S.I."/>
            <person name="Kim Y.M."/>
            <person name="Lee J.M."/>
            <person name="Lee H.A."/>
            <person name="Seo E."/>
            <person name="Choi J."/>
            <person name="Cheong K."/>
            <person name="Kim K.T."/>
            <person name="Jung K."/>
            <person name="Lee G.W."/>
            <person name="Oh S.K."/>
            <person name="Bae C."/>
            <person name="Kim S.B."/>
            <person name="Lee H.Y."/>
            <person name="Kim S.Y."/>
            <person name="Kim M.S."/>
            <person name="Kang B.C."/>
            <person name="Jo Y.D."/>
            <person name="Yang H.B."/>
            <person name="Jeong H.J."/>
            <person name="Kang W.H."/>
            <person name="Kwon J.K."/>
            <person name="Shin C."/>
            <person name="Lim J.Y."/>
            <person name="Park J.H."/>
            <person name="Huh J.H."/>
            <person name="Kim J.S."/>
            <person name="Kim B.D."/>
            <person name="Cohen O."/>
            <person name="Paran I."/>
            <person name="Suh M.C."/>
            <person name="Lee S.B."/>
            <person name="Kim Y.K."/>
            <person name="Shin Y."/>
            <person name="Noh S.J."/>
            <person name="Park J."/>
            <person name="Seo Y.S."/>
            <person name="Kwon S.Y."/>
            <person name="Kim H.A."/>
            <person name="Park J.M."/>
            <person name="Kim H.J."/>
            <person name="Choi S.B."/>
            <person name="Bosland P.W."/>
            <person name="Reeves G."/>
            <person name="Jo S.H."/>
            <person name="Lee B.W."/>
            <person name="Cho H.T."/>
            <person name="Choi H.S."/>
            <person name="Lee M.S."/>
            <person name="Yu Y."/>
            <person name="Do Choi Y."/>
            <person name="Park B.S."/>
            <person name="van Deynze A."/>
            <person name="Ashrafi H."/>
            <person name="Hill T."/>
            <person name="Kim W.T."/>
            <person name="Pai H.S."/>
            <person name="Ahn H.K."/>
            <person name="Yeam I."/>
            <person name="Giovannoni J.J."/>
            <person name="Rose J.K."/>
            <person name="Sorensen I."/>
            <person name="Lee S.J."/>
            <person name="Kim R.W."/>
            <person name="Choi I.Y."/>
            <person name="Choi B.S."/>
            <person name="Lim J.S."/>
            <person name="Lee Y.H."/>
            <person name="Choi D."/>
        </authorList>
    </citation>
    <scope>NUCLEOTIDE SEQUENCE [LARGE SCALE GENOMIC DNA]</scope>
    <source>
        <strain evidence="3">cv. CM334</strain>
    </source>
</reference>
<proteinExistence type="predicted"/>
<dbReference type="Proteomes" id="UP000222542">
    <property type="component" value="Unassembled WGS sequence"/>
</dbReference>
<keyword evidence="3" id="KW-1185">Reference proteome</keyword>
<dbReference type="PANTHER" id="PTHR32108:SF9">
    <property type="entry name" value="REVERSE TRANSCRIPTASE RNASE H-LIKE DOMAIN-CONTAINING PROTEIN"/>
    <property type="match status" value="1"/>
</dbReference>
<name>A0A2G2ZVE6_CAPAN</name>
<dbReference type="AlphaFoldDB" id="A0A2G2ZVE6"/>
<reference evidence="2 3" key="2">
    <citation type="journal article" date="2017" name="Genome Biol.">
        <title>New reference genome sequences of hot pepper reveal the massive evolution of plant disease-resistance genes by retroduplication.</title>
        <authorList>
            <person name="Kim S."/>
            <person name="Park J."/>
            <person name="Yeom S.I."/>
            <person name="Kim Y.M."/>
            <person name="Seo E."/>
            <person name="Kim K.T."/>
            <person name="Kim M.S."/>
            <person name="Lee J.M."/>
            <person name="Cheong K."/>
            <person name="Shin H.S."/>
            <person name="Kim S.B."/>
            <person name="Han K."/>
            <person name="Lee J."/>
            <person name="Park M."/>
            <person name="Lee H.A."/>
            <person name="Lee H.Y."/>
            <person name="Lee Y."/>
            <person name="Oh S."/>
            <person name="Lee J.H."/>
            <person name="Choi E."/>
            <person name="Choi E."/>
            <person name="Lee S.E."/>
            <person name="Jeon J."/>
            <person name="Kim H."/>
            <person name="Choi G."/>
            <person name="Song H."/>
            <person name="Lee J."/>
            <person name="Lee S.C."/>
            <person name="Kwon J.K."/>
            <person name="Lee H.Y."/>
            <person name="Koo N."/>
            <person name="Hong Y."/>
            <person name="Kim R.W."/>
            <person name="Kang W.H."/>
            <person name="Huh J.H."/>
            <person name="Kang B.C."/>
            <person name="Yang T.J."/>
            <person name="Lee Y.H."/>
            <person name="Bennetzen J.L."/>
            <person name="Choi D."/>
        </authorList>
    </citation>
    <scope>NUCLEOTIDE SEQUENCE [LARGE SCALE GENOMIC DNA]</scope>
    <source>
        <strain evidence="3">cv. CM334</strain>
    </source>
</reference>